<evidence type="ECO:0000256" key="7">
    <source>
        <dbReference type="ARBA" id="ARBA00023180"/>
    </source>
</evidence>
<dbReference type="PANTHER" id="PTHR32178:SF6">
    <property type="entry name" value="IG-LIKE DOMAIN-CONTAINING PROTEIN"/>
    <property type="match status" value="1"/>
</dbReference>
<keyword evidence="5" id="KW-1133">Transmembrane helix</keyword>
<evidence type="ECO:0000256" key="4">
    <source>
        <dbReference type="ARBA" id="ARBA00022729"/>
    </source>
</evidence>
<keyword evidence="7" id="KW-0325">Glycoprotein</keyword>
<evidence type="ECO:0000256" key="3">
    <source>
        <dbReference type="ARBA" id="ARBA00022692"/>
    </source>
</evidence>
<organism evidence="8">
    <name type="scientific">Magallana gigas</name>
    <name type="common">Pacific oyster</name>
    <name type="synonym">Crassostrea gigas</name>
    <dbReference type="NCBI Taxonomy" id="29159"/>
    <lineage>
        <taxon>Eukaryota</taxon>
        <taxon>Metazoa</taxon>
        <taxon>Spiralia</taxon>
        <taxon>Lophotrochozoa</taxon>
        <taxon>Mollusca</taxon>
        <taxon>Bivalvia</taxon>
        <taxon>Autobranchia</taxon>
        <taxon>Pteriomorphia</taxon>
        <taxon>Ostreida</taxon>
        <taxon>Ostreoidea</taxon>
        <taxon>Ostreidae</taxon>
        <taxon>Magallana</taxon>
    </lineage>
</organism>
<comment type="similarity">
    <text evidence="2">Belongs to the FAM187 family.</text>
</comment>
<dbReference type="Gene3D" id="2.60.40.10">
    <property type="entry name" value="Immunoglobulins"/>
    <property type="match status" value="1"/>
</dbReference>
<dbReference type="InParanoid" id="K1PXQ7"/>
<comment type="subcellular location">
    <subcellularLocation>
        <location evidence="1">Membrane</location>
        <topology evidence="1">Single-pass type I membrane protein</topology>
    </subcellularLocation>
</comment>
<dbReference type="PROSITE" id="PS50835">
    <property type="entry name" value="IG_LIKE"/>
    <property type="match status" value="1"/>
</dbReference>
<dbReference type="AlphaFoldDB" id="K1PXQ7"/>
<dbReference type="SUPFAM" id="SSF48726">
    <property type="entry name" value="Immunoglobulin"/>
    <property type="match status" value="2"/>
</dbReference>
<protein>
    <submittedName>
        <fullName evidence="8">Uncharacterized protein</fullName>
    </submittedName>
</protein>
<evidence type="ECO:0000256" key="5">
    <source>
        <dbReference type="ARBA" id="ARBA00022989"/>
    </source>
</evidence>
<dbReference type="SMART" id="SM00409">
    <property type="entry name" value="IG"/>
    <property type="match status" value="2"/>
</dbReference>
<proteinExistence type="inferred from homology"/>
<dbReference type="InterPro" id="IPR036179">
    <property type="entry name" value="Ig-like_dom_sf"/>
</dbReference>
<gene>
    <name evidence="8" type="ORF">CGI_10016979</name>
</gene>
<dbReference type="EMBL" id="JH818839">
    <property type="protein sequence ID" value="EKC29017.1"/>
    <property type="molecule type" value="Genomic_DNA"/>
</dbReference>
<dbReference type="HOGENOM" id="CLU_050592_0_0_1"/>
<keyword evidence="6" id="KW-0472">Membrane</keyword>
<keyword evidence="4" id="KW-0732">Signal</keyword>
<sequence>MNLLVIFSILSISYSLIDSYVTESELEEFVKRISPYKADHGRSRVKRKLFGKAFRTKEAIKKAFEEEFQAYDKCLNAREEERKSLENTIRGLLALEGQKVRLGCNLCPRPDQDLTKLEIIDWQRLRPQDSDFEFVSKDDGRVRIDSETRDLIIDPVDVLDAGQYFCINTYYREYEEIYQLDVLFRERLKTTKYEDVESGKDKYLGDFPLVDHNIKAFTAWSEWTECQDCNKKSIKKRVGLCMVTKIQKDQPILPFDLPIMELYPDGVPCRSTVLSKEIASIKRVKNRRSEVTMADCYKECPTTPGYTVVTDDSGNITEVLEAGFYSLGSKPKLPPLVIRRVLYEPINKHLILSCPGSKKYKSLIRWQNGTLVLNPLTIKRQTRGRVFLDSINRLHIRRLRMTDTAPYNCWSSKVHIATIKVIVTDARNDVKIKEYITYSGLFLTVFSIFLICVCVFCKKKKKTAK</sequence>
<evidence type="ECO:0000256" key="1">
    <source>
        <dbReference type="ARBA" id="ARBA00004479"/>
    </source>
</evidence>
<evidence type="ECO:0000313" key="8">
    <source>
        <dbReference type="EMBL" id="EKC29017.1"/>
    </source>
</evidence>
<name>K1PXQ7_MAGGI</name>
<reference evidence="8" key="1">
    <citation type="journal article" date="2012" name="Nature">
        <title>The oyster genome reveals stress adaptation and complexity of shell formation.</title>
        <authorList>
            <person name="Zhang G."/>
            <person name="Fang X."/>
            <person name="Guo X."/>
            <person name="Li L."/>
            <person name="Luo R."/>
            <person name="Xu F."/>
            <person name="Yang P."/>
            <person name="Zhang L."/>
            <person name="Wang X."/>
            <person name="Qi H."/>
            <person name="Xiong Z."/>
            <person name="Que H."/>
            <person name="Xie Y."/>
            <person name="Holland P.W."/>
            <person name="Paps J."/>
            <person name="Zhu Y."/>
            <person name="Wu F."/>
            <person name="Chen Y."/>
            <person name="Wang J."/>
            <person name="Peng C."/>
            <person name="Meng J."/>
            <person name="Yang L."/>
            <person name="Liu J."/>
            <person name="Wen B."/>
            <person name="Zhang N."/>
            <person name="Huang Z."/>
            <person name="Zhu Q."/>
            <person name="Feng Y."/>
            <person name="Mount A."/>
            <person name="Hedgecock D."/>
            <person name="Xu Z."/>
            <person name="Liu Y."/>
            <person name="Domazet-Loso T."/>
            <person name="Du Y."/>
            <person name="Sun X."/>
            <person name="Zhang S."/>
            <person name="Liu B."/>
            <person name="Cheng P."/>
            <person name="Jiang X."/>
            <person name="Li J."/>
            <person name="Fan D."/>
            <person name="Wang W."/>
            <person name="Fu W."/>
            <person name="Wang T."/>
            <person name="Wang B."/>
            <person name="Zhang J."/>
            <person name="Peng Z."/>
            <person name="Li Y."/>
            <person name="Li N."/>
            <person name="Wang J."/>
            <person name="Chen M."/>
            <person name="He Y."/>
            <person name="Tan F."/>
            <person name="Song X."/>
            <person name="Zheng Q."/>
            <person name="Huang R."/>
            <person name="Yang H."/>
            <person name="Du X."/>
            <person name="Chen L."/>
            <person name="Yang M."/>
            <person name="Gaffney P.M."/>
            <person name="Wang S."/>
            <person name="Luo L."/>
            <person name="She Z."/>
            <person name="Ming Y."/>
            <person name="Huang W."/>
            <person name="Zhang S."/>
            <person name="Huang B."/>
            <person name="Zhang Y."/>
            <person name="Qu T."/>
            <person name="Ni P."/>
            <person name="Miao G."/>
            <person name="Wang J."/>
            <person name="Wang Q."/>
            <person name="Steinberg C.E."/>
            <person name="Wang H."/>
            <person name="Li N."/>
            <person name="Qian L."/>
            <person name="Zhang G."/>
            <person name="Li Y."/>
            <person name="Yang H."/>
            <person name="Liu X."/>
            <person name="Wang J."/>
            <person name="Yin Y."/>
            <person name="Wang J."/>
        </authorList>
    </citation>
    <scope>NUCLEOTIDE SEQUENCE [LARGE SCALE GENOMIC DNA]</scope>
    <source>
        <strain evidence="8">05x7-T-G4-1.051#20</strain>
    </source>
</reference>
<accession>K1PXQ7</accession>
<dbReference type="InterPro" id="IPR003599">
    <property type="entry name" value="Ig_sub"/>
</dbReference>
<dbReference type="InterPro" id="IPR039311">
    <property type="entry name" value="FAM187A/B"/>
</dbReference>
<dbReference type="PANTHER" id="PTHR32178">
    <property type="entry name" value="FAM187"/>
    <property type="match status" value="1"/>
</dbReference>
<evidence type="ECO:0000256" key="2">
    <source>
        <dbReference type="ARBA" id="ARBA00008727"/>
    </source>
</evidence>
<dbReference type="GO" id="GO:0016020">
    <property type="term" value="C:membrane"/>
    <property type="evidence" value="ECO:0007669"/>
    <property type="project" value="UniProtKB-SubCell"/>
</dbReference>
<keyword evidence="3" id="KW-0812">Transmembrane</keyword>
<dbReference type="InterPro" id="IPR013783">
    <property type="entry name" value="Ig-like_fold"/>
</dbReference>
<evidence type="ECO:0000256" key="6">
    <source>
        <dbReference type="ARBA" id="ARBA00023136"/>
    </source>
</evidence>
<dbReference type="InterPro" id="IPR007110">
    <property type="entry name" value="Ig-like_dom"/>
</dbReference>